<accession>A0A8S9RBD2</accession>
<dbReference type="EMBL" id="QGKX02000095">
    <property type="protein sequence ID" value="KAF3570104.1"/>
    <property type="molecule type" value="Genomic_DNA"/>
</dbReference>
<dbReference type="Proteomes" id="UP000712600">
    <property type="component" value="Unassembled WGS sequence"/>
</dbReference>
<reference evidence="2" key="1">
    <citation type="submission" date="2019-12" db="EMBL/GenBank/DDBJ databases">
        <title>Genome sequencing and annotation of Brassica cretica.</title>
        <authorList>
            <person name="Studholme D.J."/>
            <person name="Sarris P."/>
        </authorList>
    </citation>
    <scope>NUCLEOTIDE SEQUENCE</scope>
    <source>
        <strain evidence="2">PFS-109/04</strain>
        <tissue evidence="2">Leaf</tissue>
    </source>
</reference>
<sequence>MSPLLLRDESNRERQTMKLRRSHREAIRRGDHTDGEREPLTRSIINRWSPTRESCGGVIHLRGASREGEKDEAKHSSSNTCPQDPVLLLLN</sequence>
<gene>
    <name evidence="2" type="ORF">F2Q69_00062659</name>
</gene>
<proteinExistence type="predicted"/>
<dbReference type="AlphaFoldDB" id="A0A8S9RBD2"/>
<organism evidence="2 3">
    <name type="scientific">Brassica cretica</name>
    <name type="common">Mustard</name>
    <dbReference type="NCBI Taxonomy" id="69181"/>
    <lineage>
        <taxon>Eukaryota</taxon>
        <taxon>Viridiplantae</taxon>
        <taxon>Streptophyta</taxon>
        <taxon>Embryophyta</taxon>
        <taxon>Tracheophyta</taxon>
        <taxon>Spermatophyta</taxon>
        <taxon>Magnoliopsida</taxon>
        <taxon>eudicotyledons</taxon>
        <taxon>Gunneridae</taxon>
        <taxon>Pentapetalae</taxon>
        <taxon>rosids</taxon>
        <taxon>malvids</taxon>
        <taxon>Brassicales</taxon>
        <taxon>Brassicaceae</taxon>
        <taxon>Brassiceae</taxon>
        <taxon>Brassica</taxon>
    </lineage>
</organism>
<feature type="compositionally biased region" description="Polar residues" evidence="1">
    <location>
        <begin position="43"/>
        <end position="52"/>
    </location>
</feature>
<feature type="compositionally biased region" description="Basic and acidic residues" evidence="1">
    <location>
        <begin position="1"/>
        <end position="16"/>
    </location>
</feature>
<feature type="compositionally biased region" description="Basic and acidic residues" evidence="1">
    <location>
        <begin position="24"/>
        <end position="40"/>
    </location>
</feature>
<evidence type="ECO:0000313" key="3">
    <source>
        <dbReference type="Proteomes" id="UP000712600"/>
    </source>
</evidence>
<protein>
    <submittedName>
        <fullName evidence="2">Uncharacterized protein</fullName>
    </submittedName>
</protein>
<comment type="caution">
    <text evidence="2">The sequence shown here is derived from an EMBL/GenBank/DDBJ whole genome shotgun (WGS) entry which is preliminary data.</text>
</comment>
<feature type="compositionally biased region" description="Basic and acidic residues" evidence="1">
    <location>
        <begin position="64"/>
        <end position="75"/>
    </location>
</feature>
<name>A0A8S9RBD2_BRACR</name>
<evidence type="ECO:0000313" key="2">
    <source>
        <dbReference type="EMBL" id="KAF3570104.1"/>
    </source>
</evidence>
<feature type="region of interest" description="Disordered" evidence="1">
    <location>
        <begin position="1"/>
        <end position="91"/>
    </location>
</feature>
<evidence type="ECO:0000256" key="1">
    <source>
        <dbReference type="SAM" id="MobiDB-lite"/>
    </source>
</evidence>